<evidence type="ECO:0008006" key="5">
    <source>
        <dbReference type="Google" id="ProtNLM"/>
    </source>
</evidence>
<comment type="caution">
    <text evidence="3">The sequence shown here is derived from an EMBL/GenBank/DDBJ whole genome shotgun (WGS) entry which is preliminary data.</text>
</comment>
<gene>
    <name evidence="3" type="ORF">RLDS_21140</name>
</gene>
<evidence type="ECO:0000313" key="4">
    <source>
        <dbReference type="Proteomes" id="UP000015531"/>
    </source>
</evidence>
<organism evidence="3 4">
    <name type="scientific">Sphingobium lactosutens DS20</name>
    <dbReference type="NCBI Taxonomy" id="1331060"/>
    <lineage>
        <taxon>Bacteria</taxon>
        <taxon>Pseudomonadati</taxon>
        <taxon>Pseudomonadota</taxon>
        <taxon>Alphaproteobacteria</taxon>
        <taxon>Sphingomonadales</taxon>
        <taxon>Sphingomonadaceae</taxon>
        <taxon>Sphingobium</taxon>
    </lineage>
</organism>
<keyword evidence="2" id="KW-0732">Signal</keyword>
<dbReference type="Proteomes" id="UP000015531">
    <property type="component" value="Unassembled WGS sequence"/>
</dbReference>
<dbReference type="InterPro" id="IPR027587">
    <property type="entry name" value="TrbK"/>
</dbReference>
<evidence type="ECO:0000313" key="3">
    <source>
        <dbReference type="EMBL" id="EQB12123.1"/>
    </source>
</evidence>
<proteinExistence type="predicted"/>
<dbReference type="EMBL" id="ATDP01000105">
    <property type="protein sequence ID" value="EQB12123.1"/>
    <property type="molecule type" value="Genomic_DNA"/>
</dbReference>
<feature type="region of interest" description="Disordered" evidence="1">
    <location>
        <begin position="79"/>
        <end position="104"/>
    </location>
</feature>
<dbReference type="PATRIC" id="fig|1331060.3.peg.4087"/>
<protein>
    <recommendedName>
        <fullName evidence="5">Conjugal transfer protein TrbK</fullName>
    </recommendedName>
</protein>
<reference evidence="3 4" key="1">
    <citation type="journal article" date="2013" name="Genome Announc.">
        <title>Draft Genome Sequence of Sphingobium lactosutens Strain DS20T, Isolated from a Hexachlorocyclohexane Dumpsite.</title>
        <authorList>
            <person name="Kumar R."/>
            <person name="Dwivedi V."/>
            <person name="Negi V."/>
            <person name="Khurana J.P."/>
            <person name="Lal R."/>
        </authorList>
    </citation>
    <scope>NUCLEOTIDE SEQUENCE [LARGE SCALE GENOMIC DNA]</scope>
    <source>
        <strain evidence="3 4">DS20</strain>
    </source>
</reference>
<feature type="signal peptide" evidence="2">
    <location>
        <begin position="1"/>
        <end position="28"/>
    </location>
</feature>
<accession>T0HIZ9</accession>
<keyword evidence="4" id="KW-1185">Reference proteome</keyword>
<evidence type="ECO:0000256" key="1">
    <source>
        <dbReference type="SAM" id="MobiDB-lite"/>
    </source>
</evidence>
<name>T0HIZ9_9SPHN</name>
<dbReference type="Pfam" id="PF20084">
    <property type="entry name" value="TrbK"/>
    <property type="match status" value="1"/>
</dbReference>
<dbReference type="RefSeq" id="WP_021227707.1">
    <property type="nucleotide sequence ID" value="NZ_ATDP01000105.1"/>
</dbReference>
<dbReference type="NCBIfam" id="TIGR04360">
    <property type="entry name" value="other_trbK"/>
    <property type="match status" value="1"/>
</dbReference>
<evidence type="ECO:0000256" key="2">
    <source>
        <dbReference type="SAM" id="SignalP"/>
    </source>
</evidence>
<dbReference type="OrthoDB" id="9815800at2"/>
<feature type="chain" id="PRO_5004576584" description="Conjugal transfer protein TrbK" evidence="2">
    <location>
        <begin position="29"/>
        <end position="104"/>
    </location>
</feature>
<dbReference type="eggNOG" id="ENOG5031CNU">
    <property type="taxonomic scope" value="Bacteria"/>
</dbReference>
<sequence length="104" mass="10994">MLHGTSRTAKIAGMAALAGLMMTVAIVAAVQPDEPAPAPPLGLPADEGQARLARELDRCASLTMPDSGCEAAWATNRRRFFRQDEPPPEIERGSDTAPDEGARP</sequence>
<feature type="compositionally biased region" description="Basic and acidic residues" evidence="1">
    <location>
        <begin position="81"/>
        <end position="104"/>
    </location>
</feature>
<dbReference type="AlphaFoldDB" id="T0HIZ9"/>